<accession>A0A1T5J4K1</accession>
<sequence length="220" mass="23634">MADTPTPATAALAYDLVIFDLDGTLVDSFAFFARSHNRLATRFGFRSLDNEQIQTLRGKPAREIIQATGLPLWKLPQVVTAFRRLVSAEGHEIERFAGVDAALAQLADAGVRLALVSSNSAENCRRLLGEDNWARLAHVACGSSLFGKHRHLTHVLREARMPASRAIYVGDQLEDAQAAARAGIAFAGVSWGYATPEALQGAGPARMLDDVQAITALALA</sequence>
<organism evidence="1 2">
    <name type="scientific">Pseudoxanthomonas indica</name>
    <dbReference type="NCBI Taxonomy" id="428993"/>
    <lineage>
        <taxon>Bacteria</taxon>
        <taxon>Pseudomonadati</taxon>
        <taxon>Pseudomonadota</taxon>
        <taxon>Gammaproteobacteria</taxon>
        <taxon>Lysobacterales</taxon>
        <taxon>Lysobacteraceae</taxon>
        <taxon>Pseudoxanthomonas</taxon>
    </lineage>
</organism>
<dbReference type="EMBL" id="FUZV01000001">
    <property type="protein sequence ID" value="SKC46369.1"/>
    <property type="molecule type" value="Genomic_DNA"/>
</dbReference>
<dbReference type="Gene3D" id="3.40.50.1000">
    <property type="entry name" value="HAD superfamily/HAD-like"/>
    <property type="match status" value="1"/>
</dbReference>
<dbReference type="GO" id="GO:0005829">
    <property type="term" value="C:cytosol"/>
    <property type="evidence" value="ECO:0007669"/>
    <property type="project" value="TreeGrafter"/>
</dbReference>
<keyword evidence="2" id="KW-1185">Reference proteome</keyword>
<evidence type="ECO:0000313" key="1">
    <source>
        <dbReference type="EMBL" id="SKC46369.1"/>
    </source>
</evidence>
<dbReference type="AlphaFoldDB" id="A0A1T5J4K1"/>
<dbReference type="PANTHER" id="PTHR43434:SF13">
    <property type="entry name" value="PHOSPHOGLYCOLATE PHOSPHATASE"/>
    <property type="match status" value="1"/>
</dbReference>
<dbReference type="InterPro" id="IPR023198">
    <property type="entry name" value="PGP-like_dom2"/>
</dbReference>
<dbReference type="InterPro" id="IPR023214">
    <property type="entry name" value="HAD_sf"/>
</dbReference>
<name>A0A1T5J4K1_9GAMM</name>
<dbReference type="SFLD" id="SFLDS00003">
    <property type="entry name" value="Haloacid_Dehalogenase"/>
    <property type="match status" value="1"/>
</dbReference>
<dbReference type="Gene3D" id="1.10.150.240">
    <property type="entry name" value="Putative phosphatase, domain 2"/>
    <property type="match status" value="1"/>
</dbReference>
<dbReference type="GO" id="GO:0008967">
    <property type="term" value="F:phosphoglycolate phosphatase activity"/>
    <property type="evidence" value="ECO:0007669"/>
    <property type="project" value="TreeGrafter"/>
</dbReference>
<dbReference type="Pfam" id="PF13419">
    <property type="entry name" value="HAD_2"/>
    <property type="match status" value="1"/>
</dbReference>
<dbReference type="InterPro" id="IPR050155">
    <property type="entry name" value="HAD-like_hydrolase_sf"/>
</dbReference>
<evidence type="ECO:0000313" key="2">
    <source>
        <dbReference type="Proteomes" id="UP000190341"/>
    </source>
</evidence>
<dbReference type="InterPro" id="IPR041492">
    <property type="entry name" value="HAD_2"/>
</dbReference>
<dbReference type="STRING" id="428993.SAMN06296058_0525"/>
<gene>
    <name evidence="1" type="ORF">SAMN06296058_0525</name>
</gene>
<dbReference type="Proteomes" id="UP000190341">
    <property type="component" value="Unassembled WGS sequence"/>
</dbReference>
<protein>
    <submittedName>
        <fullName evidence="1">Phosphoglycolate phosphatase</fullName>
    </submittedName>
</protein>
<reference evidence="1 2" key="1">
    <citation type="submission" date="2017-02" db="EMBL/GenBank/DDBJ databases">
        <authorList>
            <person name="Peterson S.W."/>
        </authorList>
    </citation>
    <scope>NUCLEOTIDE SEQUENCE [LARGE SCALE GENOMIC DNA]</scope>
    <source>
        <strain evidence="1 2">P15</strain>
    </source>
</reference>
<dbReference type="SFLD" id="SFLDG01129">
    <property type="entry name" value="C1.5:_HAD__Beta-PGM__Phosphata"/>
    <property type="match status" value="1"/>
</dbReference>
<dbReference type="PANTHER" id="PTHR43434">
    <property type="entry name" value="PHOSPHOGLYCOLATE PHOSPHATASE"/>
    <property type="match status" value="1"/>
</dbReference>
<dbReference type="GO" id="GO:0006281">
    <property type="term" value="P:DNA repair"/>
    <property type="evidence" value="ECO:0007669"/>
    <property type="project" value="TreeGrafter"/>
</dbReference>
<proteinExistence type="predicted"/>
<dbReference type="InterPro" id="IPR036412">
    <property type="entry name" value="HAD-like_sf"/>
</dbReference>
<dbReference type="RefSeq" id="WP_079722917.1">
    <property type="nucleotide sequence ID" value="NZ_BMCL01000003.1"/>
</dbReference>
<dbReference type="SUPFAM" id="SSF56784">
    <property type="entry name" value="HAD-like"/>
    <property type="match status" value="1"/>
</dbReference>